<dbReference type="SUPFAM" id="SSF54909">
    <property type="entry name" value="Dimeric alpha+beta barrel"/>
    <property type="match status" value="1"/>
</dbReference>
<keyword evidence="3" id="KW-1185">Reference proteome</keyword>
<accession>A0ABZ1J541</accession>
<feature type="domain" description="ABM" evidence="1">
    <location>
        <begin position="14"/>
        <end position="88"/>
    </location>
</feature>
<reference evidence="2 3" key="1">
    <citation type="submission" date="2022-10" db="EMBL/GenBank/DDBJ databases">
        <title>The complete genomes of actinobacterial strains from the NBC collection.</title>
        <authorList>
            <person name="Joergensen T.S."/>
            <person name="Alvarez Arevalo M."/>
            <person name="Sterndorff E.B."/>
            <person name="Faurdal D."/>
            <person name="Vuksanovic O."/>
            <person name="Mourched A.-S."/>
            <person name="Charusanti P."/>
            <person name="Shaw S."/>
            <person name="Blin K."/>
            <person name="Weber T."/>
        </authorList>
    </citation>
    <scope>NUCLEOTIDE SEQUENCE [LARGE SCALE GENOMIC DNA]</scope>
    <source>
        <strain evidence="2 3">NBC_00206</strain>
    </source>
</reference>
<name>A0ABZ1J541_9ACTN</name>
<sequence length="119" mass="13347">MTQFLESKTGVDGPVTVMKSYTVPTDEADYFTEVYQENARIMSAQPGFVRSRLHRPLTDGPETRFVHVAEWTSGTALDRATGNPEWQASLRRMFDDPALHITSAPAGYRVVVEFHPSSE</sequence>
<dbReference type="RefSeq" id="WP_210978652.1">
    <property type="nucleotide sequence ID" value="NZ_CP108125.1"/>
</dbReference>
<organism evidence="2 3">
    <name type="scientific">Streptomyces nigra</name>
    <dbReference type="NCBI Taxonomy" id="1827580"/>
    <lineage>
        <taxon>Bacteria</taxon>
        <taxon>Bacillati</taxon>
        <taxon>Actinomycetota</taxon>
        <taxon>Actinomycetes</taxon>
        <taxon>Kitasatosporales</taxon>
        <taxon>Streptomycetaceae</taxon>
        <taxon>Streptomyces</taxon>
    </lineage>
</organism>
<dbReference type="GO" id="GO:0004497">
    <property type="term" value="F:monooxygenase activity"/>
    <property type="evidence" value="ECO:0007669"/>
    <property type="project" value="UniProtKB-KW"/>
</dbReference>
<dbReference type="Gene3D" id="3.30.70.100">
    <property type="match status" value="1"/>
</dbReference>
<keyword evidence="2" id="KW-0560">Oxidoreductase</keyword>
<evidence type="ECO:0000259" key="1">
    <source>
        <dbReference type="Pfam" id="PF03992"/>
    </source>
</evidence>
<dbReference type="Pfam" id="PF03992">
    <property type="entry name" value="ABM"/>
    <property type="match status" value="1"/>
</dbReference>
<proteinExistence type="predicted"/>
<protein>
    <submittedName>
        <fullName evidence="2">Antibiotic biosynthesis monooxygenase</fullName>
    </submittedName>
</protein>
<evidence type="ECO:0000313" key="2">
    <source>
        <dbReference type="EMBL" id="WTO86557.1"/>
    </source>
</evidence>
<dbReference type="EMBL" id="CP108125">
    <property type="protein sequence ID" value="WTO86557.1"/>
    <property type="molecule type" value="Genomic_DNA"/>
</dbReference>
<dbReference type="InterPro" id="IPR007138">
    <property type="entry name" value="ABM_dom"/>
</dbReference>
<evidence type="ECO:0000313" key="3">
    <source>
        <dbReference type="Proteomes" id="UP001622690"/>
    </source>
</evidence>
<dbReference type="Proteomes" id="UP001622690">
    <property type="component" value="Chromosome"/>
</dbReference>
<keyword evidence="2" id="KW-0503">Monooxygenase</keyword>
<dbReference type="InterPro" id="IPR011008">
    <property type="entry name" value="Dimeric_a/b-barrel"/>
</dbReference>
<gene>
    <name evidence="2" type="ORF">OHU27_30660</name>
</gene>